<dbReference type="PANTHER" id="PTHR21393">
    <property type="entry name" value="MITOCHONDRIAL 28S RIBOSOMAL PROTEIN S27"/>
    <property type="match status" value="1"/>
</dbReference>
<dbReference type="InterPro" id="IPR034913">
    <property type="entry name" value="mS27/PTCD2"/>
</dbReference>
<keyword evidence="3" id="KW-1185">Reference proteome</keyword>
<dbReference type="GO" id="GO:0005840">
    <property type="term" value="C:ribosome"/>
    <property type="evidence" value="ECO:0007669"/>
    <property type="project" value="UniProtKB-KW"/>
</dbReference>
<evidence type="ECO:0000313" key="3">
    <source>
        <dbReference type="Proteomes" id="UP000887116"/>
    </source>
</evidence>
<comment type="caution">
    <text evidence="2">The sequence shown here is derived from an EMBL/GenBank/DDBJ whole genome shotgun (WGS) entry which is preliminary data.</text>
</comment>
<accession>A0A8X6FDZ1</accession>
<evidence type="ECO:0000313" key="2">
    <source>
        <dbReference type="EMBL" id="GFQ77482.1"/>
    </source>
</evidence>
<protein>
    <submittedName>
        <fullName evidence="2">28S ribosomal protein S27</fullName>
    </submittedName>
</protein>
<sequence>MFPSRFLRHRILSKFHVTQISAVRSVLSENYSCEQLWQKRLENPLLKSINMDQYFIETDKKFGTKRLVSGVDIDLFANNVQNKSELDELEHLLYRFRRTKRAIEMMESTTYAVIKAFLKFKQYDSLMRILNDRESYGVFPDFYSYNVLMSTFLQEKMYPEAAQSAILMMLQEDFRNKISCVLGIYSCQMFINNCSMDSLYPKEENTEEEKNNSNVDDDEEDVKHVRVPFLRNYWFDDHFDITEPKHLIGKTLYLLSRETDNILSRSYQIIGLAMFDKWDKASALLNTFADSKDCSLLNGAIEKTKALIDEIPEDEEKTKEKLLNKFDGLFEKMKSGSKIQDESLTALLESHLKDVLKNEKDDIHSQQKLFSQWERERKLAHDKQNVELDKEKRLKVIEEKKKYLFWKEKLLFFFENEDENLEEVKKVKELVASLKKQTKTEDTYMPPEIIKKAPERLTKYKRLARVKKV</sequence>
<gene>
    <name evidence="2" type="primary">NCL1_41915</name>
    <name evidence="2" type="ORF">TNCT_546681</name>
</gene>
<comment type="subcellular location">
    <subcellularLocation>
        <location evidence="1">Mitochondrion</location>
    </subcellularLocation>
</comment>
<keyword evidence="2" id="KW-0689">Ribosomal protein</keyword>
<dbReference type="InterPro" id="IPR019266">
    <property type="entry name" value="Ribosomal_mS27"/>
</dbReference>
<dbReference type="Proteomes" id="UP000887116">
    <property type="component" value="Unassembled WGS sequence"/>
</dbReference>
<dbReference type="EMBL" id="BMAO01031769">
    <property type="protein sequence ID" value="GFQ77482.1"/>
    <property type="molecule type" value="Genomic_DNA"/>
</dbReference>
<reference evidence="2" key="1">
    <citation type="submission" date="2020-07" db="EMBL/GenBank/DDBJ databases">
        <title>Multicomponent nature underlies the extraordinary mechanical properties of spider dragline silk.</title>
        <authorList>
            <person name="Kono N."/>
            <person name="Nakamura H."/>
            <person name="Mori M."/>
            <person name="Yoshida Y."/>
            <person name="Ohtoshi R."/>
            <person name="Malay A.D."/>
            <person name="Moran D.A.P."/>
            <person name="Tomita M."/>
            <person name="Numata K."/>
            <person name="Arakawa K."/>
        </authorList>
    </citation>
    <scope>NUCLEOTIDE SEQUENCE</scope>
</reference>
<organism evidence="2 3">
    <name type="scientific">Trichonephila clavata</name>
    <name type="common">Joro spider</name>
    <name type="synonym">Nephila clavata</name>
    <dbReference type="NCBI Taxonomy" id="2740835"/>
    <lineage>
        <taxon>Eukaryota</taxon>
        <taxon>Metazoa</taxon>
        <taxon>Ecdysozoa</taxon>
        <taxon>Arthropoda</taxon>
        <taxon>Chelicerata</taxon>
        <taxon>Arachnida</taxon>
        <taxon>Araneae</taxon>
        <taxon>Araneomorphae</taxon>
        <taxon>Entelegynae</taxon>
        <taxon>Araneoidea</taxon>
        <taxon>Nephilidae</taxon>
        <taxon>Trichonephila</taxon>
    </lineage>
</organism>
<dbReference type="GO" id="GO:0005739">
    <property type="term" value="C:mitochondrion"/>
    <property type="evidence" value="ECO:0007669"/>
    <property type="project" value="UniProtKB-SubCell"/>
</dbReference>
<dbReference type="PANTHER" id="PTHR21393:SF0">
    <property type="entry name" value="SMALL RIBOSOMAL SUBUNIT PROTEIN MS27"/>
    <property type="match status" value="1"/>
</dbReference>
<name>A0A8X6FDZ1_TRICU</name>
<dbReference type="InterPro" id="IPR011990">
    <property type="entry name" value="TPR-like_helical_dom_sf"/>
</dbReference>
<evidence type="ECO:0000256" key="1">
    <source>
        <dbReference type="ARBA" id="ARBA00004173"/>
    </source>
</evidence>
<dbReference type="OrthoDB" id="19830at2759"/>
<dbReference type="Pfam" id="PF10037">
    <property type="entry name" value="MRP-S27"/>
    <property type="match status" value="1"/>
</dbReference>
<dbReference type="Gene3D" id="1.25.40.10">
    <property type="entry name" value="Tetratricopeptide repeat domain"/>
    <property type="match status" value="1"/>
</dbReference>
<proteinExistence type="predicted"/>
<keyword evidence="2" id="KW-0687">Ribonucleoprotein</keyword>
<dbReference type="AlphaFoldDB" id="A0A8X6FDZ1"/>